<evidence type="ECO:0000256" key="4">
    <source>
        <dbReference type="ARBA" id="ARBA00023136"/>
    </source>
</evidence>
<sequence length="335" mass="36796">MENQPRARRQTVIKWVYLTSIFFLFVWLADIFVGDLFFLRSGGIVIGEQAVVATEFPVTVRDVHVRTGDEVKAGSVVAVASSQAVAESIARLTAQLGHLEAQRAELSVRGQSVEALIAMASERSDIAAGARKEIEKLWKQGYLPLDKRTAAAESEFRGRQDLESLLAERQIVSSEMESLAGILSDAQAAIEELKALYDDGRFRAPIDGIVSAVAVHKGAVANVGEPMVQIYSQNRYVLAYVPTGALYSVAAGDSVHLLTGLDSYQGVISSIEPYAAALPSEFQRAFSPVERQQVIRIRFKEDEAPPPLFTKVEVHGEICIRMMAGNAWKRIWSLF</sequence>
<dbReference type="PANTHER" id="PTHR30386:SF26">
    <property type="entry name" value="TRANSPORT PROTEIN COMB"/>
    <property type="match status" value="1"/>
</dbReference>
<accession>A0A081BA20</accession>
<evidence type="ECO:0000256" key="1">
    <source>
        <dbReference type="ARBA" id="ARBA00004167"/>
    </source>
</evidence>
<dbReference type="SUPFAM" id="SSF111369">
    <property type="entry name" value="HlyD-like secretion proteins"/>
    <property type="match status" value="1"/>
</dbReference>
<comment type="subcellular location">
    <subcellularLocation>
        <location evidence="1">Membrane</location>
        <topology evidence="1">Single-pass membrane protein</topology>
    </subcellularLocation>
</comment>
<evidence type="ECO:0000313" key="7">
    <source>
        <dbReference type="Proteomes" id="UP000028702"/>
    </source>
</evidence>
<keyword evidence="7" id="KW-1185">Reference proteome</keyword>
<gene>
    <name evidence="6" type="ORF">M2A_1387</name>
</gene>
<dbReference type="Gene3D" id="2.40.50.100">
    <property type="match status" value="1"/>
</dbReference>
<keyword evidence="4 5" id="KW-0472">Membrane</keyword>
<dbReference type="eggNOG" id="COG0845">
    <property type="taxonomic scope" value="Bacteria"/>
</dbReference>
<evidence type="ECO:0000256" key="5">
    <source>
        <dbReference type="SAM" id="Phobius"/>
    </source>
</evidence>
<dbReference type="GO" id="GO:0016020">
    <property type="term" value="C:membrane"/>
    <property type="evidence" value="ECO:0007669"/>
    <property type="project" value="UniProtKB-SubCell"/>
</dbReference>
<keyword evidence="3 5" id="KW-1133">Transmembrane helix</keyword>
<keyword evidence="2 5" id="KW-0812">Transmembrane</keyword>
<evidence type="ECO:0000256" key="3">
    <source>
        <dbReference type="ARBA" id="ARBA00022989"/>
    </source>
</evidence>
<proteinExistence type="predicted"/>
<dbReference type="PANTHER" id="PTHR30386">
    <property type="entry name" value="MEMBRANE FUSION SUBUNIT OF EMRAB-TOLC MULTIDRUG EFFLUX PUMP"/>
    <property type="match status" value="1"/>
</dbReference>
<feature type="transmembrane region" description="Helical" evidence="5">
    <location>
        <begin position="12"/>
        <end position="39"/>
    </location>
</feature>
<dbReference type="STRING" id="1333998.M2A_1387"/>
<dbReference type="EMBL" id="BBIO01000006">
    <property type="protein sequence ID" value="GAK44888.1"/>
    <property type="molecule type" value="Genomic_DNA"/>
</dbReference>
<comment type="caution">
    <text evidence="6">The sequence shown here is derived from an EMBL/GenBank/DDBJ whole genome shotgun (WGS) entry which is preliminary data.</text>
</comment>
<dbReference type="Proteomes" id="UP000028702">
    <property type="component" value="Unassembled WGS sequence"/>
</dbReference>
<dbReference type="AlphaFoldDB" id="A0A081BA20"/>
<organism evidence="6 7">
    <name type="scientific">Tepidicaulis marinus</name>
    <dbReference type="NCBI Taxonomy" id="1333998"/>
    <lineage>
        <taxon>Bacteria</taxon>
        <taxon>Pseudomonadati</taxon>
        <taxon>Pseudomonadota</taxon>
        <taxon>Alphaproteobacteria</taxon>
        <taxon>Hyphomicrobiales</taxon>
        <taxon>Parvibaculaceae</taxon>
        <taxon>Tepidicaulis</taxon>
    </lineage>
</organism>
<evidence type="ECO:0000313" key="6">
    <source>
        <dbReference type="EMBL" id="GAK44888.1"/>
    </source>
</evidence>
<protein>
    <submittedName>
        <fullName evidence="6">Conserved protein</fullName>
    </submittedName>
</protein>
<name>A0A081BA20_9HYPH</name>
<dbReference type="InterPro" id="IPR050739">
    <property type="entry name" value="MFP"/>
</dbReference>
<evidence type="ECO:0000256" key="2">
    <source>
        <dbReference type="ARBA" id="ARBA00022692"/>
    </source>
</evidence>
<reference evidence="6 7" key="1">
    <citation type="submission" date="2014-07" db="EMBL/GenBank/DDBJ databases">
        <title>Tepidicaulis marinum gen. nov., sp. nov., a novel marine bacterium denitrifying nitrate to nitrous oxide strictly under microaerobic conditions.</title>
        <authorList>
            <person name="Takeuchi M."/>
            <person name="Yamagishi T."/>
            <person name="Kamagata Y."/>
            <person name="Oshima K."/>
            <person name="Hattori M."/>
            <person name="Katayama T."/>
            <person name="Hanada S."/>
            <person name="Tamaki H."/>
            <person name="Marumo K."/>
            <person name="Maeda H."/>
            <person name="Nedachi M."/>
            <person name="Iwasaki W."/>
            <person name="Suwa Y."/>
            <person name="Sakata S."/>
        </authorList>
    </citation>
    <scope>NUCLEOTIDE SEQUENCE [LARGE SCALE GENOMIC DNA]</scope>
    <source>
        <strain evidence="6 7">MA2</strain>
    </source>
</reference>
<dbReference type="Gene3D" id="1.10.287.470">
    <property type="entry name" value="Helix hairpin bin"/>
    <property type="match status" value="1"/>
</dbReference>